<feature type="compositionally biased region" description="Basic and acidic residues" evidence="1">
    <location>
        <begin position="211"/>
        <end position="221"/>
    </location>
</feature>
<dbReference type="Proteomes" id="UP001153269">
    <property type="component" value="Unassembled WGS sequence"/>
</dbReference>
<keyword evidence="4" id="KW-1185">Reference proteome</keyword>
<sequence>MTKDHSGKTPFRRLCLSPSKQDTNMNGLLLLFYCLEILAARLCGADGTKENTTSLSTAQSSISASTSPDLITAETSEASSLRSSETFTTVSVLSSSRSPAATSVPPPKTTTTSTTVAPHWGTYRRECHALYLVSGGLIIVCTVLLVSSLMLTCKVRHLSRRLQALSGDADLISNSEFWMGSARRNKSRSGPEAKETKVLMTDFSQTQESDGANKEEGRKVSVDGQTGEENKKKLEENGDESKKETPDTEKSLSSKPQEEATDPKSSKAEADSSTEV</sequence>
<gene>
    <name evidence="3" type="ORF">PLEPLA_LOCUS8389</name>
</gene>
<dbReference type="EMBL" id="CADEAL010000460">
    <property type="protein sequence ID" value="CAB1420514.1"/>
    <property type="molecule type" value="Genomic_DNA"/>
</dbReference>
<comment type="caution">
    <text evidence="3">The sequence shown here is derived from an EMBL/GenBank/DDBJ whole genome shotgun (WGS) entry which is preliminary data.</text>
</comment>
<protein>
    <submittedName>
        <fullName evidence="3">Uncharacterized protein</fullName>
    </submittedName>
</protein>
<dbReference type="AlphaFoldDB" id="A0A9N7YDP4"/>
<name>A0A9N7YDP4_PLEPL</name>
<feature type="region of interest" description="Disordered" evidence="1">
    <location>
        <begin position="181"/>
        <end position="276"/>
    </location>
</feature>
<evidence type="ECO:0000313" key="3">
    <source>
        <dbReference type="EMBL" id="CAB1420514.1"/>
    </source>
</evidence>
<keyword evidence="2" id="KW-0812">Transmembrane</keyword>
<evidence type="ECO:0000313" key="4">
    <source>
        <dbReference type="Proteomes" id="UP001153269"/>
    </source>
</evidence>
<evidence type="ECO:0000256" key="1">
    <source>
        <dbReference type="SAM" id="MobiDB-lite"/>
    </source>
</evidence>
<evidence type="ECO:0000256" key="2">
    <source>
        <dbReference type="SAM" id="Phobius"/>
    </source>
</evidence>
<feature type="transmembrane region" description="Helical" evidence="2">
    <location>
        <begin position="129"/>
        <end position="151"/>
    </location>
</feature>
<keyword evidence="2" id="KW-0472">Membrane</keyword>
<accession>A0A9N7YDP4</accession>
<reference evidence="3" key="1">
    <citation type="submission" date="2020-03" db="EMBL/GenBank/DDBJ databases">
        <authorList>
            <person name="Weist P."/>
        </authorList>
    </citation>
    <scope>NUCLEOTIDE SEQUENCE</scope>
</reference>
<feature type="compositionally biased region" description="Basic and acidic residues" evidence="1">
    <location>
        <begin position="228"/>
        <end position="270"/>
    </location>
</feature>
<proteinExistence type="predicted"/>
<organism evidence="3 4">
    <name type="scientific">Pleuronectes platessa</name>
    <name type="common">European plaice</name>
    <dbReference type="NCBI Taxonomy" id="8262"/>
    <lineage>
        <taxon>Eukaryota</taxon>
        <taxon>Metazoa</taxon>
        <taxon>Chordata</taxon>
        <taxon>Craniata</taxon>
        <taxon>Vertebrata</taxon>
        <taxon>Euteleostomi</taxon>
        <taxon>Actinopterygii</taxon>
        <taxon>Neopterygii</taxon>
        <taxon>Teleostei</taxon>
        <taxon>Neoteleostei</taxon>
        <taxon>Acanthomorphata</taxon>
        <taxon>Carangaria</taxon>
        <taxon>Pleuronectiformes</taxon>
        <taxon>Pleuronectoidei</taxon>
        <taxon>Pleuronectidae</taxon>
        <taxon>Pleuronectes</taxon>
    </lineage>
</organism>
<keyword evidence="2" id="KW-1133">Transmembrane helix</keyword>